<dbReference type="Pfam" id="PF07733">
    <property type="entry name" value="DNA_pol3_alpha"/>
    <property type="match status" value="1"/>
</dbReference>
<dbReference type="PANTHER" id="PTHR32294">
    <property type="entry name" value="DNA POLYMERASE III SUBUNIT ALPHA"/>
    <property type="match status" value="1"/>
</dbReference>
<dbReference type="InterPro" id="IPR016195">
    <property type="entry name" value="Pol/histidinol_Pase-like"/>
</dbReference>
<name>A0ABS5ULQ4_9BIFI</name>
<evidence type="ECO:0000259" key="2">
    <source>
        <dbReference type="SMART" id="SM00481"/>
    </source>
</evidence>
<dbReference type="EMBL" id="JAFEJS010000001">
    <property type="protein sequence ID" value="MBT1171841.1"/>
    <property type="molecule type" value="Genomic_DNA"/>
</dbReference>
<dbReference type="Pfam" id="PF02811">
    <property type="entry name" value="PHP"/>
    <property type="match status" value="1"/>
</dbReference>
<feature type="domain" description="Polymerase/histidinol phosphatase N-terminal" evidence="2">
    <location>
        <begin position="8"/>
        <end position="75"/>
    </location>
</feature>
<dbReference type="Proteomes" id="UP000773064">
    <property type="component" value="Unassembled WGS sequence"/>
</dbReference>
<protein>
    <submittedName>
        <fullName evidence="3">PHP domain-containing protein</fullName>
    </submittedName>
</protein>
<gene>
    <name evidence="3" type="ORF">JS528_00400</name>
</gene>
<dbReference type="RefSeq" id="WP_214357131.1">
    <property type="nucleotide sequence ID" value="NZ_JAFEJS010000001.1"/>
</dbReference>
<dbReference type="SMART" id="SM00481">
    <property type="entry name" value="POLIIIAc"/>
    <property type="match status" value="1"/>
</dbReference>
<feature type="region of interest" description="Disordered" evidence="1">
    <location>
        <begin position="80"/>
        <end position="100"/>
    </location>
</feature>
<reference evidence="3 4" key="1">
    <citation type="journal article" date="2021" name="Environ. Microbiol.">
        <title>Genetic insights into the dark matter of the mammalian gut microbiota through targeted genome reconstruction.</title>
        <authorList>
            <person name="Lugli G.A."/>
            <person name="Alessandri G."/>
            <person name="Milani C."/>
            <person name="Viappiani A."/>
            <person name="Fontana F."/>
            <person name="Tarracchini C."/>
            <person name="Mancabelli L."/>
            <person name="Argentini C."/>
            <person name="Ruiz L."/>
            <person name="Margolles A."/>
            <person name="van Sinderen D."/>
            <person name="Turroni F."/>
            <person name="Ventura M."/>
        </authorList>
    </citation>
    <scope>NUCLEOTIDE SEQUENCE [LARGE SCALE GENOMIC DNA]</scope>
    <source>
        <strain evidence="3 4">MA2</strain>
    </source>
</reference>
<accession>A0ABS5ULQ4</accession>
<organism evidence="3 4">
    <name type="scientific">Bifidobacterium santillanense</name>
    <dbReference type="NCBI Taxonomy" id="2809028"/>
    <lineage>
        <taxon>Bacteria</taxon>
        <taxon>Bacillati</taxon>
        <taxon>Actinomycetota</taxon>
        <taxon>Actinomycetes</taxon>
        <taxon>Bifidobacteriales</taxon>
        <taxon>Bifidobacteriaceae</taxon>
        <taxon>Bifidobacterium</taxon>
    </lineage>
</organism>
<evidence type="ECO:0000313" key="4">
    <source>
        <dbReference type="Proteomes" id="UP000773064"/>
    </source>
</evidence>
<dbReference type="InterPro" id="IPR004805">
    <property type="entry name" value="DnaE2/DnaE/PolC"/>
</dbReference>
<dbReference type="InterPro" id="IPR011708">
    <property type="entry name" value="DNA_pol3_alpha_NTPase_dom"/>
</dbReference>
<dbReference type="SUPFAM" id="SSF89550">
    <property type="entry name" value="PHP domain-like"/>
    <property type="match status" value="1"/>
</dbReference>
<dbReference type="InterPro" id="IPR004013">
    <property type="entry name" value="PHP_dom"/>
</dbReference>
<dbReference type="InterPro" id="IPR003141">
    <property type="entry name" value="Pol/His_phosphatase_N"/>
</dbReference>
<comment type="caution">
    <text evidence="3">The sequence shown here is derived from an EMBL/GenBank/DDBJ whole genome shotgun (WGS) entry which is preliminary data.</text>
</comment>
<proteinExistence type="predicted"/>
<evidence type="ECO:0000256" key="1">
    <source>
        <dbReference type="SAM" id="MobiDB-lite"/>
    </source>
</evidence>
<dbReference type="Gene3D" id="3.20.20.140">
    <property type="entry name" value="Metal-dependent hydrolases"/>
    <property type="match status" value="1"/>
</dbReference>
<sequence length="566" mass="62277">MMSVDDFAHLHVHSVFSMTDGGSTVDELVTAAANMGQPAIGLTDHGCVSGLFDFWKACRKTGIKPVLGLEAYVTPETDRRDASSISWERTPGERRNPDDVGGNGRFTHLSLWAETDEGLSNLLAMSAAANLEGRVGRYPRVDQQLLAQYATGLICGSGCPSGAIQTRLRLGQFDDALRMAGELQDIFGRNSFFIEIMDHGLEIERRVRSGLLEIADKLNAPIVATADAHYAKAADRMTQELRLCIESECHWDDPDRFRFDGDGYYLKSGEEMRQLFSDIPEACDNTLRIAERCEANFHPQPAGSLMPTSDYGPGKTANDAIRELAENGLRRLGVSMTDDVRERVAHELHAIRLVNAEEYLLAVADVKHRLQEEGHTFTPGEGIAAASLVCYALGITQVNPLKRGVTAQSFINEKKPVFPILTLRTEPGLARAARDILTERYGDDHVASTVAYTEFGRSNAVRAVARVLEYDGASDGSSDVESADTWLREQRHMNVQDRIARFPQRRFVRESSIVLSARPLPETTSLIQQVDGTVATALDLHACDELGIPRLNILGSIALAHVTDEE</sequence>
<keyword evidence="4" id="KW-1185">Reference proteome</keyword>
<dbReference type="CDD" id="cd12113">
    <property type="entry name" value="PHP_PolIIIA_DnaE3"/>
    <property type="match status" value="1"/>
</dbReference>
<evidence type="ECO:0000313" key="3">
    <source>
        <dbReference type="EMBL" id="MBT1171841.1"/>
    </source>
</evidence>
<dbReference type="PANTHER" id="PTHR32294:SF0">
    <property type="entry name" value="DNA POLYMERASE III SUBUNIT ALPHA"/>
    <property type="match status" value="1"/>
</dbReference>